<reference evidence="3" key="1">
    <citation type="submission" date="2019-04" db="EMBL/GenBank/DDBJ databases">
        <title>Nocardioides xinjiangensis sp. nov.</title>
        <authorList>
            <person name="Liu S."/>
        </authorList>
    </citation>
    <scope>NUCLEOTIDE SEQUENCE [LARGE SCALE GENOMIC DNA]</scope>
    <source>
        <strain evidence="3">18</strain>
    </source>
</reference>
<dbReference type="EMBL" id="STGY01000047">
    <property type="protein sequence ID" value="THV41252.1"/>
    <property type="molecule type" value="Genomic_DNA"/>
</dbReference>
<evidence type="ECO:0000313" key="2">
    <source>
        <dbReference type="EMBL" id="THV41252.1"/>
    </source>
</evidence>
<evidence type="ECO:0000256" key="1">
    <source>
        <dbReference type="SAM" id="SignalP"/>
    </source>
</evidence>
<comment type="caution">
    <text evidence="2">The sequence shown here is derived from an EMBL/GenBank/DDBJ whole genome shotgun (WGS) entry which is preliminary data.</text>
</comment>
<keyword evidence="3" id="KW-1185">Reference proteome</keyword>
<organism evidence="2 3">
    <name type="scientific">Glycomyces buryatensis</name>
    <dbReference type="NCBI Taxonomy" id="2570927"/>
    <lineage>
        <taxon>Bacteria</taxon>
        <taxon>Bacillati</taxon>
        <taxon>Actinomycetota</taxon>
        <taxon>Actinomycetes</taxon>
        <taxon>Glycomycetales</taxon>
        <taxon>Glycomycetaceae</taxon>
        <taxon>Glycomyces</taxon>
    </lineage>
</organism>
<dbReference type="Proteomes" id="UP000308760">
    <property type="component" value="Unassembled WGS sequence"/>
</dbReference>
<dbReference type="OrthoDB" id="5180908at2"/>
<reference evidence="2 3" key="2">
    <citation type="submission" date="2019-05" db="EMBL/GenBank/DDBJ databases">
        <title>Glycomyces buryatensis sp. nov.</title>
        <authorList>
            <person name="Nikitina E."/>
        </authorList>
    </citation>
    <scope>NUCLEOTIDE SEQUENCE [LARGE SCALE GENOMIC DNA]</scope>
    <source>
        <strain evidence="2 3">18</strain>
    </source>
</reference>
<feature type="signal peptide" evidence="1">
    <location>
        <begin position="1"/>
        <end position="26"/>
    </location>
</feature>
<protein>
    <submittedName>
        <fullName evidence="2">Uncharacterized protein</fullName>
    </submittedName>
</protein>
<proteinExistence type="predicted"/>
<dbReference type="PROSITE" id="PS51257">
    <property type="entry name" value="PROKAR_LIPOPROTEIN"/>
    <property type="match status" value="1"/>
</dbReference>
<feature type="chain" id="PRO_5038830501" evidence="1">
    <location>
        <begin position="27"/>
        <end position="241"/>
    </location>
</feature>
<dbReference type="AlphaFoldDB" id="A0A4S8QDT0"/>
<evidence type="ECO:0000313" key="3">
    <source>
        <dbReference type="Proteomes" id="UP000308760"/>
    </source>
</evidence>
<accession>A0A4S8QDT0</accession>
<sequence>MPLLNRRMTPALIAFAALATITAACTQVEPPRTADLYEVFTGPRHDHWCDEGDEARLLENGADLMGPHFSISFLCHFTETGQSELLPDIPLLAEGTELLLNQIAHAHTYSSEVGPGPVNTWIEAGPERIDLAEPPMHGGHLAVVVPTGEDAVLWIEDEGRAQGLDLRTGEQIDPVAAYYNGLGLWTERTDAFRYVDLQFSSENDTWTMDCASNLAEITRSVWSDDFGWTPEGSALITIEFW</sequence>
<keyword evidence="1" id="KW-0732">Signal</keyword>
<gene>
    <name evidence="2" type="ORF">FAB82_12550</name>
</gene>
<dbReference type="RefSeq" id="WP_136534884.1">
    <property type="nucleotide sequence ID" value="NZ_STGY01000047.1"/>
</dbReference>
<name>A0A4S8QDT0_9ACTN</name>